<dbReference type="PROSITE" id="PS50076">
    <property type="entry name" value="DNAJ_2"/>
    <property type="match status" value="1"/>
</dbReference>
<dbReference type="STRING" id="8496.A0A151PCT9"/>
<sequence>MRGQTEPGAGSSPATGSGGGCVWWGPNHLRRSLPRWKMLLALRLCCRLSAPRAFTTSCPHWAGRPDPHALLGLKPGATQEQIKEAFLRLSKQLHPDTDPSNPALHGQFIQLLEAYRALSQAGPRPLHQAWTPPRPPPPRPGPDPWQAPPPYRESQRYWEQFRTPPPGGFTGSEAEHIRLWNQRIFTYCILLILGGMAIHYLAYRELQQANKRYMDEKDERISRIYKEAKERARVNGLQKQQELLEQKHAELVAQYRLHHGRAPPWA</sequence>
<dbReference type="CDD" id="cd06257">
    <property type="entry name" value="DnaJ"/>
    <property type="match status" value="1"/>
</dbReference>
<dbReference type="Gene3D" id="1.10.287.110">
    <property type="entry name" value="DnaJ domain"/>
    <property type="match status" value="1"/>
</dbReference>
<dbReference type="Proteomes" id="UP000050525">
    <property type="component" value="Unassembled WGS sequence"/>
</dbReference>
<feature type="domain" description="J" evidence="4">
    <location>
        <begin position="66"/>
        <end position="131"/>
    </location>
</feature>
<dbReference type="SMART" id="SM00271">
    <property type="entry name" value="DnaJ"/>
    <property type="match status" value="1"/>
</dbReference>
<gene>
    <name evidence="5" type="primary">DNAJC4</name>
    <name evidence="5" type="ORF">Y1Q_0015757</name>
</gene>
<proteinExistence type="predicted"/>
<dbReference type="SUPFAM" id="SSF46565">
    <property type="entry name" value="Chaperone J-domain"/>
    <property type="match status" value="1"/>
</dbReference>
<feature type="coiled-coil region" evidence="1">
    <location>
        <begin position="227"/>
        <end position="254"/>
    </location>
</feature>
<accession>A0A151PCT9</accession>
<organism evidence="5 6">
    <name type="scientific">Alligator mississippiensis</name>
    <name type="common">American alligator</name>
    <dbReference type="NCBI Taxonomy" id="8496"/>
    <lineage>
        <taxon>Eukaryota</taxon>
        <taxon>Metazoa</taxon>
        <taxon>Chordata</taxon>
        <taxon>Craniata</taxon>
        <taxon>Vertebrata</taxon>
        <taxon>Euteleostomi</taxon>
        <taxon>Archelosauria</taxon>
        <taxon>Archosauria</taxon>
        <taxon>Crocodylia</taxon>
        <taxon>Alligatoridae</taxon>
        <taxon>Alligatorinae</taxon>
        <taxon>Alligator</taxon>
    </lineage>
</organism>
<keyword evidence="6" id="KW-1185">Reference proteome</keyword>
<feature type="region of interest" description="Disordered" evidence="2">
    <location>
        <begin position="124"/>
        <end position="151"/>
    </location>
</feature>
<evidence type="ECO:0000256" key="2">
    <source>
        <dbReference type="SAM" id="MobiDB-lite"/>
    </source>
</evidence>
<dbReference type="Pfam" id="PF00226">
    <property type="entry name" value="DnaJ"/>
    <property type="match status" value="1"/>
</dbReference>
<dbReference type="AlphaFoldDB" id="A0A151PCT9"/>
<evidence type="ECO:0000313" key="5">
    <source>
        <dbReference type="EMBL" id="KYO46759.1"/>
    </source>
</evidence>
<comment type="caution">
    <text evidence="5">The sequence shown here is derived from an EMBL/GenBank/DDBJ whole genome shotgun (WGS) entry which is preliminary data.</text>
</comment>
<dbReference type="InterPro" id="IPR001623">
    <property type="entry name" value="DnaJ_domain"/>
</dbReference>
<keyword evidence="3" id="KW-1133">Transmembrane helix</keyword>
<dbReference type="PANTHER" id="PTHR44825:SF1">
    <property type="entry name" value="DNAJ HOMOLOG SUBFAMILY C MEMBER 4"/>
    <property type="match status" value="1"/>
</dbReference>
<dbReference type="PANTHER" id="PTHR44825">
    <property type="match status" value="1"/>
</dbReference>
<evidence type="ECO:0000259" key="4">
    <source>
        <dbReference type="PROSITE" id="PS50076"/>
    </source>
</evidence>
<dbReference type="PRINTS" id="PR00625">
    <property type="entry name" value="JDOMAIN"/>
</dbReference>
<keyword evidence="3" id="KW-0472">Membrane</keyword>
<dbReference type="PROSITE" id="PS51257">
    <property type="entry name" value="PROKAR_LIPOPROTEIN"/>
    <property type="match status" value="1"/>
</dbReference>
<feature type="transmembrane region" description="Helical" evidence="3">
    <location>
        <begin position="184"/>
        <end position="203"/>
    </location>
</feature>
<dbReference type="EMBL" id="AKHW03000489">
    <property type="protein sequence ID" value="KYO46759.1"/>
    <property type="molecule type" value="Genomic_DNA"/>
</dbReference>
<name>A0A151PCT9_ALLMI</name>
<feature type="compositionally biased region" description="Pro residues" evidence="2">
    <location>
        <begin position="132"/>
        <end position="151"/>
    </location>
</feature>
<dbReference type="InterPro" id="IPR036869">
    <property type="entry name" value="J_dom_sf"/>
</dbReference>
<evidence type="ECO:0000256" key="1">
    <source>
        <dbReference type="SAM" id="Coils"/>
    </source>
</evidence>
<evidence type="ECO:0000256" key="3">
    <source>
        <dbReference type="SAM" id="Phobius"/>
    </source>
</evidence>
<reference evidence="5 6" key="1">
    <citation type="journal article" date="2012" name="Genome Biol.">
        <title>Sequencing three crocodilian genomes to illuminate the evolution of archosaurs and amniotes.</title>
        <authorList>
            <person name="St John J.A."/>
            <person name="Braun E.L."/>
            <person name="Isberg S.R."/>
            <person name="Miles L.G."/>
            <person name="Chong A.Y."/>
            <person name="Gongora J."/>
            <person name="Dalzell P."/>
            <person name="Moran C."/>
            <person name="Bed'hom B."/>
            <person name="Abzhanov A."/>
            <person name="Burgess S.C."/>
            <person name="Cooksey A.M."/>
            <person name="Castoe T.A."/>
            <person name="Crawford N.G."/>
            <person name="Densmore L.D."/>
            <person name="Drew J.C."/>
            <person name="Edwards S.V."/>
            <person name="Faircloth B.C."/>
            <person name="Fujita M.K."/>
            <person name="Greenwold M.J."/>
            <person name="Hoffmann F.G."/>
            <person name="Howard J.M."/>
            <person name="Iguchi T."/>
            <person name="Janes D.E."/>
            <person name="Khan S.Y."/>
            <person name="Kohno S."/>
            <person name="de Koning A.J."/>
            <person name="Lance S.L."/>
            <person name="McCarthy F.M."/>
            <person name="McCormack J.E."/>
            <person name="Merchant M.E."/>
            <person name="Peterson D.G."/>
            <person name="Pollock D.D."/>
            <person name="Pourmand N."/>
            <person name="Raney B.J."/>
            <person name="Roessler K.A."/>
            <person name="Sanford J.R."/>
            <person name="Sawyer R.H."/>
            <person name="Schmidt C.J."/>
            <person name="Triplett E.W."/>
            <person name="Tuberville T.D."/>
            <person name="Venegas-Anaya M."/>
            <person name="Howard J.T."/>
            <person name="Jarvis E.D."/>
            <person name="Guillette L.J.Jr."/>
            <person name="Glenn T.C."/>
            <person name="Green R.E."/>
            <person name="Ray D.A."/>
        </authorList>
    </citation>
    <scope>NUCLEOTIDE SEQUENCE [LARGE SCALE GENOMIC DNA]</scope>
    <source>
        <strain evidence="5">KSC_2009_1</strain>
    </source>
</reference>
<protein>
    <submittedName>
        <fullName evidence="5">DnaJ-like protein subfamily C member 4 isoform B</fullName>
    </submittedName>
</protein>
<dbReference type="InterPro" id="IPR052763">
    <property type="entry name" value="DnaJ_C4"/>
</dbReference>
<keyword evidence="3" id="KW-0812">Transmembrane</keyword>
<evidence type="ECO:0000313" key="6">
    <source>
        <dbReference type="Proteomes" id="UP000050525"/>
    </source>
</evidence>
<keyword evidence="1" id="KW-0175">Coiled coil</keyword>